<accession>A0ABD6A9L4</accession>
<protein>
    <submittedName>
        <fullName evidence="1">Uncharacterized protein</fullName>
    </submittedName>
</protein>
<dbReference type="EMBL" id="JBHTBF010000002">
    <property type="protein sequence ID" value="MFC7317253.1"/>
    <property type="molecule type" value="Genomic_DNA"/>
</dbReference>
<sequence>MRRDVRARVGGDGTVRHREAYRYTDRGTTEVPRPAWLDEAANETDGRAIADDRLRRARRSR</sequence>
<evidence type="ECO:0000313" key="2">
    <source>
        <dbReference type="Proteomes" id="UP001596547"/>
    </source>
</evidence>
<comment type="caution">
    <text evidence="1">The sequence shown here is derived from an EMBL/GenBank/DDBJ whole genome shotgun (WGS) entry which is preliminary data.</text>
</comment>
<gene>
    <name evidence="1" type="ORF">ACFQPE_10670</name>
</gene>
<dbReference type="RefSeq" id="WP_379794220.1">
    <property type="nucleotide sequence ID" value="NZ_JBHTBF010000002.1"/>
</dbReference>
<dbReference type="AlphaFoldDB" id="A0ABD6A9L4"/>
<proteinExistence type="predicted"/>
<keyword evidence="2" id="KW-1185">Reference proteome</keyword>
<organism evidence="1 2">
    <name type="scientific">Halomarina halobia</name>
    <dbReference type="NCBI Taxonomy" id="3033386"/>
    <lineage>
        <taxon>Archaea</taxon>
        <taxon>Methanobacteriati</taxon>
        <taxon>Methanobacteriota</taxon>
        <taxon>Stenosarchaea group</taxon>
        <taxon>Halobacteria</taxon>
        <taxon>Halobacteriales</taxon>
        <taxon>Natronomonadaceae</taxon>
        <taxon>Halomarina</taxon>
    </lineage>
</organism>
<reference evidence="1 2" key="1">
    <citation type="journal article" date="2019" name="Int. J. Syst. Evol. Microbiol.">
        <title>The Global Catalogue of Microorganisms (GCM) 10K type strain sequencing project: providing services to taxonomists for standard genome sequencing and annotation.</title>
        <authorList>
            <consortium name="The Broad Institute Genomics Platform"/>
            <consortium name="The Broad Institute Genome Sequencing Center for Infectious Disease"/>
            <person name="Wu L."/>
            <person name="Ma J."/>
        </authorList>
    </citation>
    <scope>NUCLEOTIDE SEQUENCE [LARGE SCALE GENOMIC DNA]</scope>
    <source>
        <strain evidence="1 2">PSR21</strain>
    </source>
</reference>
<evidence type="ECO:0000313" key="1">
    <source>
        <dbReference type="EMBL" id="MFC7317253.1"/>
    </source>
</evidence>
<name>A0ABD6A9L4_9EURY</name>
<dbReference type="Proteomes" id="UP001596547">
    <property type="component" value="Unassembled WGS sequence"/>
</dbReference>